<keyword evidence="5" id="KW-1133">Transmembrane helix</keyword>
<sequence length="1198" mass="129060">MQRTTHVTSIASNRAILQSRRISLNTLPGWLIAVLILVTAPLAQAQYRTSIQGTVTDTTGAVVSGATLTLTNIGTNEKQVRTSDAKGIYNFNALPADTFKLEVTKTGFQTKVLDQLQLIPEQANGIDVVLSVGTVEATVTVNASTTPAIDTETANNGAVIDQNQIQHMPSFERDVTSLIQLAPGVLADGSQDAGGGGFQSPGTQTNVASSGGGNLGHSSSIFATENGASANTNGGQFQNNGYTVDGISTSSVVWGGSTVITPSEDSISNVKVVSNAYDAENGRFNGAITEITSKSGTNDFHGSFFVQVTRPGLNAYQRWNGPNSVQAYDPTTGDKLTPDERGLLRDEDRYNQWGGSIGGPIWKNRIFFFFNYEGQSQNIPSTSTQWFPTSNLTSLAPTSSIAATYLNFKGAAVLGSPISSVNCASAGLNEDPTKGPVTCHTITGQGLNIGSPLTSALGTQDLTYVDSSNPGVGSGFSGTADITQYTIKNPTDSDFKQYNGRLDADITQKDHASFAIYWVPSSVTSYNGGLGYQLFNHDQVNDAFSVIWNHIFSPTFLNEARANAAGWRWNELSTNPQAPFGLPQDNVSEIGNITLGNLGVSSPSIYDQWTYGYKDVATKVFHSQTWKFGFDWTRLYYLNDPIGAPNYTFYNLWDFLNDAPEAEGGPFQAKTGLPGGYRNDNRENMFGIFFQDDWKVRPNLTVSAGLRYSYFGPLTDKDNNMGVLTFGSGDALLTGITIRTGIDAWNAQKLNFGPQVGFNWSPLSSNNKIVFRGGYGLNYNQQQIATANNYDGNPPGTSSVPGTSTGPTNINPNILYAVSSSPTSITGYPVNPNAITTFNTAGLPTAGGANIGGLPHNLPTEYAHHYSFDMEWDIGWGWVANVGYEGSSGHHLLYNYDATALGQILGAPQNPLVNSVNTFGSQGKSNNNMLLAGLKHEFSHTFSAEAQYTWGKSLDTNSGPYFRSAYLYNPNYSYGRSDFDVNQSVKIFGIWQPVIFHSNNFGHKVADGWSISGIYTFHTGYGWTPVYTAPHQIYCNTCNYGYQSLRPIYLGGAGNSTSNEAFKTGSNFTNPGTANTGTNNDQFANNYFQIPNYAAAITDNPGQSTNAYIPAPGVGRNFFGGPDYRNVDLNLAKSFGLPKMPILGENANVEIKANFFNVFNLLNINPSSISTNIQNSNLGQATSALGSRTIDFQARFSF</sequence>
<dbReference type="Gene3D" id="2.40.170.20">
    <property type="entry name" value="TonB-dependent receptor, beta-barrel domain"/>
    <property type="match status" value="1"/>
</dbReference>
<feature type="domain" description="TonB-dependent transporter Oar-like beta-barrel" evidence="6">
    <location>
        <begin position="293"/>
        <end position="1190"/>
    </location>
</feature>
<gene>
    <name evidence="7" type="ORF">ACFPT7_08385</name>
</gene>
<protein>
    <submittedName>
        <fullName evidence="7">Carboxypeptidase regulatory-like domain-containing protein</fullName>
    </submittedName>
</protein>
<keyword evidence="5" id="KW-0812">Transmembrane</keyword>
<feature type="transmembrane region" description="Helical" evidence="5">
    <location>
        <begin position="22"/>
        <end position="43"/>
    </location>
</feature>
<evidence type="ECO:0000256" key="3">
    <source>
        <dbReference type="ARBA" id="ARBA00023237"/>
    </source>
</evidence>
<dbReference type="RefSeq" id="WP_263338755.1">
    <property type="nucleotide sequence ID" value="NZ_JAGSYH010000004.1"/>
</dbReference>
<comment type="caution">
    <text evidence="7">The sequence shown here is derived from an EMBL/GenBank/DDBJ whole genome shotgun (WGS) entry which is preliminary data.</text>
</comment>
<dbReference type="InterPro" id="IPR036942">
    <property type="entry name" value="Beta-barrel_TonB_sf"/>
</dbReference>
<dbReference type="Gene3D" id="2.60.40.1120">
    <property type="entry name" value="Carboxypeptidase-like, regulatory domain"/>
    <property type="match status" value="1"/>
</dbReference>
<evidence type="ECO:0000256" key="1">
    <source>
        <dbReference type="ARBA" id="ARBA00004442"/>
    </source>
</evidence>
<evidence type="ECO:0000256" key="5">
    <source>
        <dbReference type="SAM" id="Phobius"/>
    </source>
</evidence>
<dbReference type="SUPFAM" id="SSF56935">
    <property type="entry name" value="Porins"/>
    <property type="match status" value="1"/>
</dbReference>
<organism evidence="7 8">
    <name type="scientific">Acidicapsa dinghuensis</name>
    <dbReference type="NCBI Taxonomy" id="2218256"/>
    <lineage>
        <taxon>Bacteria</taxon>
        <taxon>Pseudomonadati</taxon>
        <taxon>Acidobacteriota</taxon>
        <taxon>Terriglobia</taxon>
        <taxon>Terriglobales</taxon>
        <taxon>Acidobacteriaceae</taxon>
        <taxon>Acidicapsa</taxon>
    </lineage>
</organism>
<evidence type="ECO:0000256" key="4">
    <source>
        <dbReference type="SAM" id="MobiDB-lite"/>
    </source>
</evidence>
<evidence type="ECO:0000313" key="7">
    <source>
        <dbReference type="EMBL" id="MFC5862308.1"/>
    </source>
</evidence>
<keyword evidence="2 5" id="KW-0472">Membrane</keyword>
<evidence type="ECO:0000259" key="6">
    <source>
        <dbReference type="Pfam" id="PF25183"/>
    </source>
</evidence>
<dbReference type="EMBL" id="JBHSPH010000002">
    <property type="protein sequence ID" value="MFC5862308.1"/>
    <property type="molecule type" value="Genomic_DNA"/>
</dbReference>
<dbReference type="SUPFAM" id="SSF49464">
    <property type="entry name" value="Carboxypeptidase regulatory domain-like"/>
    <property type="match status" value="1"/>
</dbReference>
<dbReference type="Proteomes" id="UP001596091">
    <property type="component" value="Unassembled WGS sequence"/>
</dbReference>
<keyword evidence="8" id="KW-1185">Reference proteome</keyword>
<evidence type="ECO:0000313" key="8">
    <source>
        <dbReference type="Proteomes" id="UP001596091"/>
    </source>
</evidence>
<reference evidence="8" key="1">
    <citation type="journal article" date="2019" name="Int. J. Syst. Evol. Microbiol.">
        <title>The Global Catalogue of Microorganisms (GCM) 10K type strain sequencing project: providing services to taxonomists for standard genome sequencing and annotation.</title>
        <authorList>
            <consortium name="The Broad Institute Genomics Platform"/>
            <consortium name="The Broad Institute Genome Sequencing Center for Infectious Disease"/>
            <person name="Wu L."/>
            <person name="Ma J."/>
        </authorList>
    </citation>
    <scope>NUCLEOTIDE SEQUENCE [LARGE SCALE GENOMIC DNA]</scope>
    <source>
        <strain evidence="8">JCM 4087</strain>
    </source>
</reference>
<dbReference type="Pfam" id="PF13620">
    <property type="entry name" value="CarboxypepD_reg"/>
    <property type="match status" value="1"/>
</dbReference>
<feature type="region of interest" description="Disordered" evidence="4">
    <location>
        <begin position="190"/>
        <end position="213"/>
    </location>
</feature>
<keyword evidence="3" id="KW-0998">Cell outer membrane</keyword>
<name>A0ABW1EDZ3_9BACT</name>
<evidence type="ECO:0000256" key="2">
    <source>
        <dbReference type="ARBA" id="ARBA00023136"/>
    </source>
</evidence>
<dbReference type="InterPro" id="IPR008969">
    <property type="entry name" value="CarboxyPept-like_regulatory"/>
</dbReference>
<dbReference type="Pfam" id="PF25183">
    <property type="entry name" value="OMP_b-brl_4"/>
    <property type="match status" value="1"/>
</dbReference>
<accession>A0ABW1EDZ3</accession>
<dbReference type="InterPro" id="IPR057601">
    <property type="entry name" value="Oar-like_b-barrel"/>
</dbReference>
<comment type="subcellular location">
    <subcellularLocation>
        <location evidence="1">Cell outer membrane</location>
    </subcellularLocation>
</comment>
<proteinExistence type="predicted"/>